<dbReference type="FunFam" id="3.40.50.300:FF:000224">
    <property type="entry name" value="Energy-coupling factor transporter ATP-binding protein EcfA"/>
    <property type="match status" value="1"/>
</dbReference>
<dbReference type="CDD" id="cd03225">
    <property type="entry name" value="ABC_cobalt_CbiO_domain1"/>
    <property type="match status" value="1"/>
</dbReference>
<evidence type="ECO:0000256" key="4">
    <source>
        <dbReference type="ARBA" id="ARBA00022475"/>
    </source>
</evidence>
<accession>A0A0B7MID8</accession>
<evidence type="ECO:0000256" key="6">
    <source>
        <dbReference type="ARBA" id="ARBA00022840"/>
    </source>
</evidence>
<protein>
    <recommendedName>
        <fullName evidence="10">ABC transporter ATP-binding protein</fullName>
    </recommendedName>
</protein>
<sequence>MGMAACLEIEDLCFRYHDGTEALKGVSLSIQKEEKVAILGPNGAGKSTLLLHLNGIHLPQQGVVRVGGKEINSDNERQVRSKVGLVFQDPDDQVFSPTVWDDVAFGPLNMGLERAEIEKRVADALQSVRMWEFRSRAPHHLSYGQKKRVAIAGVLAMDPEIIVLDEPTAFLDPSGQEDLFEILENLHREGRTIIIATHDVDMAAMWATSIIILKDGQILAQGTTKLLVREDLVKAAGLRFPLVSQVFEEAAAGLGQPLPRTVKEGKKLLFKLTGH</sequence>
<evidence type="ECO:0000256" key="9">
    <source>
        <dbReference type="ARBA" id="ARBA00025157"/>
    </source>
</evidence>
<evidence type="ECO:0000256" key="10">
    <source>
        <dbReference type="RuleBase" id="RU364103"/>
    </source>
</evidence>
<dbReference type="GO" id="GO:0043190">
    <property type="term" value="C:ATP-binding cassette (ABC) transporter complex"/>
    <property type="evidence" value="ECO:0007669"/>
    <property type="project" value="TreeGrafter"/>
</dbReference>
<dbReference type="InterPro" id="IPR005876">
    <property type="entry name" value="Co_trans_ATP-bd"/>
</dbReference>
<evidence type="ECO:0000256" key="3">
    <source>
        <dbReference type="ARBA" id="ARBA00022448"/>
    </source>
</evidence>
<evidence type="ECO:0000259" key="11">
    <source>
        <dbReference type="PROSITE" id="PS50893"/>
    </source>
</evidence>
<dbReference type="Gene3D" id="3.40.50.300">
    <property type="entry name" value="P-loop containing nucleotide triphosphate hydrolases"/>
    <property type="match status" value="1"/>
</dbReference>
<evidence type="ECO:0000256" key="8">
    <source>
        <dbReference type="ARBA" id="ARBA00023136"/>
    </source>
</evidence>
<dbReference type="Proteomes" id="UP000046155">
    <property type="component" value="Unassembled WGS sequence"/>
</dbReference>
<dbReference type="NCBIfam" id="TIGR01166">
    <property type="entry name" value="cbiO"/>
    <property type="match status" value="1"/>
</dbReference>
<evidence type="ECO:0000256" key="5">
    <source>
        <dbReference type="ARBA" id="ARBA00022741"/>
    </source>
</evidence>
<dbReference type="GO" id="GO:0016887">
    <property type="term" value="F:ATP hydrolysis activity"/>
    <property type="evidence" value="ECO:0007669"/>
    <property type="project" value="InterPro"/>
</dbReference>
<keyword evidence="13" id="KW-1185">Reference proteome</keyword>
<dbReference type="GO" id="GO:0042626">
    <property type="term" value="F:ATPase-coupled transmembrane transporter activity"/>
    <property type="evidence" value="ECO:0007669"/>
    <property type="project" value="TreeGrafter"/>
</dbReference>
<dbReference type="PANTHER" id="PTHR43553">
    <property type="entry name" value="HEAVY METAL TRANSPORTER"/>
    <property type="match status" value="1"/>
</dbReference>
<comment type="function">
    <text evidence="10">Part of an ABC transporter complex. Responsible for energy coupling to the transport system.</text>
</comment>
<dbReference type="PANTHER" id="PTHR43553:SF24">
    <property type="entry name" value="ENERGY-COUPLING FACTOR TRANSPORTER ATP-BINDING PROTEIN ECFA1"/>
    <property type="match status" value="1"/>
</dbReference>
<dbReference type="SUPFAM" id="SSF52540">
    <property type="entry name" value="P-loop containing nucleoside triphosphate hydrolases"/>
    <property type="match status" value="1"/>
</dbReference>
<keyword evidence="4 10" id="KW-1003">Cell membrane</keyword>
<keyword evidence="3 10" id="KW-0813">Transport</keyword>
<dbReference type="InterPro" id="IPR015856">
    <property type="entry name" value="ABC_transpr_CbiO/EcfA_su"/>
</dbReference>
<comment type="function">
    <text evidence="9">Probably part of an ABC transporter complex. Responsible for energy coupling to the transport system.</text>
</comment>
<organism evidence="12 13">
    <name type="scientific">Syntrophaceticus schinkii</name>
    <dbReference type="NCBI Taxonomy" id="499207"/>
    <lineage>
        <taxon>Bacteria</taxon>
        <taxon>Bacillati</taxon>
        <taxon>Bacillota</taxon>
        <taxon>Clostridia</taxon>
        <taxon>Thermoanaerobacterales</taxon>
        <taxon>Thermoanaerobacterales Family III. Incertae Sedis</taxon>
        <taxon>Syntrophaceticus</taxon>
    </lineage>
</organism>
<name>A0A0B7MID8_9FIRM</name>
<dbReference type="SMART" id="SM00382">
    <property type="entry name" value="AAA"/>
    <property type="match status" value="1"/>
</dbReference>
<dbReference type="Pfam" id="PF00005">
    <property type="entry name" value="ABC_tran"/>
    <property type="match status" value="1"/>
</dbReference>
<dbReference type="EMBL" id="CDRZ01000288">
    <property type="protein sequence ID" value="CEO90409.1"/>
    <property type="molecule type" value="Genomic_DNA"/>
</dbReference>
<evidence type="ECO:0000256" key="2">
    <source>
        <dbReference type="ARBA" id="ARBA00005417"/>
    </source>
</evidence>
<comment type="similarity">
    <text evidence="2 10">Belongs to the ABC transporter superfamily.</text>
</comment>
<dbReference type="InterPro" id="IPR050095">
    <property type="entry name" value="ECF_ABC_transporter_ATP-bd"/>
</dbReference>
<evidence type="ECO:0000256" key="1">
    <source>
        <dbReference type="ARBA" id="ARBA00004202"/>
    </source>
</evidence>
<dbReference type="PROSITE" id="PS00211">
    <property type="entry name" value="ABC_TRANSPORTER_1"/>
    <property type="match status" value="1"/>
</dbReference>
<dbReference type="GO" id="GO:0005524">
    <property type="term" value="F:ATP binding"/>
    <property type="evidence" value="ECO:0007669"/>
    <property type="project" value="UniProtKB-UniRule"/>
</dbReference>
<feature type="domain" description="ABC transporter" evidence="11">
    <location>
        <begin position="7"/>
        <end position="240"/>
    </location>
</feature>
<dbReference type="InterPro" id="IPR003439">
    <property type="entry name" value="ABC_transporter-like_ATP-bd"/>
</dbReference>
<gene>
    <name evidence="12" type="primary">ecfA</name>
    <name evidence="12" type="ORF">SSCH_870009</name>
</gene>
<dbReference type="PROSITE" id="PS50893">
    <property type="entry name" value="ABC_TRANSPORTER_2"/>
    <property type="match status" value="1"/>
</dbReference>
<comment type="subcellular location">
    <subcellularLocation>
        <location evidence="1 10">Cell membrane</location>
        <topology evidence="1 10">Peripheral membrane protein</topology>
    </subcellularLocation>
</comment>
<reference evidence="13" key="1">
    <citation type="submission" date="2015-01" db="EMBL/GenBank/DDBJ databases">
        <authorList>
            <person name="Manzoor Shahid"/>
            <person name="Zubair Saima"/>
        </authorList>
    </citation>
    <scope>NUCLEOTIDE SEQUENCE [LARGE SCALE GENOMIC DNA]</scope>
    <source>
        <strain evidence="13">Sp3</strain>
    </source>
</reference>
<dbReference type="InterPro" id="IPR017871">
    <property type="entry name" value="ABC_transporter-like_CS"/>
</dbReference>
<keyword evidence="8 10" id="KW-0472">Membrane</keyword>
<keyword evidence="5 10" id="KW-0547">Nucleotide-binding</keyword>
<keyword evidence="6 10" id="KW-0067">ATP-binding</keyword>
<dbReference type="InterPro" id="IPR027417">
    <property type="entry name" value="P-loop_NTPase"/>
</dbReference>
<keyword evidence="12" id="KW-0378">Hydrolase</keyword>
<evidence type="ECO:0000313" key="12">
    <source>
        <dbReference type="EMBL" id="CEO90409.1"/>
    </source>
</evidence>
<keyword evidence="7" id="KW-1278">Translocase</keyword>
<evidence type="ECO:0000313" key="13">
    <source>
        <dbReference type="Proteomes" id="UP000046155"/>
    </source>
</evidence>
<evidence type="ECO:0000256" key="7">
    <source>
        <dbReference type="ARBA" id="ARBA00022967"/>
    </source>
</evidence>
<dbReference type="AlphaFoldDB" id="A0A0B7MID8"/>
<proteinExistence type="inferred from homology"/>
<dbReference type="GO" id="GO:0006824">
    <property type="term" value="P:cobalt ion transport"/>
    <property type="evidence" value="ECO:0007669"/>
    <property type="project" value="InterPro"/>
</dbReference>
<dbReference type="InterPro" id="IPR003593">
    <property type="entry name" value="AAA+_ATPase"/>
</dbReference>